<dbReference type="GO" id="GO:0007017">
    <property type="term" value="P:microtubule-based process"/>
    <property type="evidence" value="ECO:0007669"/>
    <property type="project" value="InterPro"/>
</dbReference>
<dbReference type="InterPro" id="IPR003008">
    <property type="entry name" value="Tubulin_FtsZ_GTPase"/>
</dbReference>
<accession>A0A075FUC3</accession>
<feature type="domain" description="Tubulin/FtsZ 2-layer sandwich" evidence="4">
    <location>
        <begin position="166"/>
        <end position="273"/>
    </location>
</feature>
<dbReference type="InterPro" id="IPR045061">
    <property type="entry name" value="FtsZ/CetZ"/>
</dbReference>
<keyword evidence="2" id="KW-0342">GTP-binding</keyword>
<dbReference type="InterPro" id="IPR017975">
    <property type="entry name" value="Tubulin_CS"/>
</dbReference>
<keyword evidence="5" id="KW-0132">Cell division</keyword>
<dbReference type="PROSITE" id="PS00227">
    <property type="entry name" value="TUBULIN"/>
    <property type="match status" value="1"/>
</dbReference>
<dbReference type="PANTHER" id="PTHR30314">
    <property type="entry name" value="CELL DIVISION PROTEIN FTSZ-RELATED"/>
    <property type="match status" value="1"/>
</dbReference>
<dbReference type="SUPFAM" id="SSF52490">
    <property type="entry name" value="Tubulin nucleotide-binding domain-like"/>
    <property type="match status" value="1"/>
</dbReference>
<keyword evidence="1" id="KW-0547">Nucleotide-binding</keyword>
<dbReference type="SMART" id="SM00865">
    <property type="entry name" value="Tubulin_C"/>
    <property type="match status" value="1"/>
</dbReference>
<dbReference type="InterPro" id="IPR008280">
    <property type="entry name" value="Tub_FtsZ_C"/>
</dbReference>
<dbReference type="GO" id="GO:0032153">
    <property type="term" value="C:cell division site"/>
    <property type="evidence" value="ECO:0007669"/>
    <property type="project" value="TreeGrafter"/>
</dbReference>
<name>A0A075FUC3_9EURY</name>
<keyword evidence="3" id="KW-0717">Septation</keyword>
<gene>
    <name evidence="5" type="primary">ftsZ</name>
</gene>
<organism evidence="5">
    <name type="scientific">uncultured marine group II/III euryarchaeote AD1000_31_D05</name>
    <dbReference type="NCBI Taxonomy" id="1457753"/>
    <lineage>
        <taxon>Archaea</taxon>
        <taxon>Methanobacteriati</taxon>
        <taxon>Methanobacteriota</taxon>
        <taxon>environmental samples</taxon>
    </lineage>
</organism>
<evidence type="ECO:0000259" key="4">
    <source>
        <dbReference type="SMART" id="SM00865"/>
    </source>
</evidence>
<proteinExistence type="predicted"/>
<dbReference type="GO" id="GO:0051301">
    <property type="term" value="P:cell division"/>
    <property type="evidence" value="ECO:0007669"/>
    <property type="project" value="UniProtKB-KW"/>
</dbReference>
<dbReference type="GO" id="GO:0003924">
    <property type="term" value="F:GTPase activity"/>
    <property type="evidence" value="ECO:0007669"/>
    <property type="project" value="InterPro"/>
</dbReference>
<dbReference type="SUPFAM" id="SSF55307">
    <property type="entry name" value="Tubulin C-terminal domain-like"/>
    <property type="match status" value="1"/>
</dbReference>
<dbReference type="GO" id="GO:0005525">
    <property type="term" value="F:GTP binding"/>
    <property type="evidence" value="ECO:0007669"/>
    <property type="project" value="UniProtKB-KW"/>
</dbReference>
<sequence length="273" mass="28691">MADLLLIDADESSFSSSQEAHCLHLDATGDARGTAALPNLAAHRLMDGLGNISPLLDRSELVVFLTALGGGTGSGAAAELATRARETGSLVLSIVGLPFAEQPLRCAIAERALPAIERNSHLCIRVSLERLAWQARHRDSDWKLGSEWIGELIEGLVTTLAKVGKLNLDLMDLRTVIDRPGNATLIVGTGSTDDPIGVVGMARNSPLSEIDVEGAKGCLIQVEGGPDMTLSHLNLVTEAFVSSLDEDCQVILGARASDGMVGRLRLVAVVSGL</sequence>
<protein>
    <submittedName>
        <fullName evidence="5">Cell division protein (FtsZ)</fullName>
    </submittedName>
</protein>
<dbReference type="InterPro" id="IPR018316">
    <property type="entry name" value="Tubulin/FtsZ_2-layer-sand-dom"/>
</dbReference>
<keyword evidence="3" id="KW-0131">Cell cycle</keyword>
<dbReference type="AlphaFoldDB" id="A0A075FUC3"/>
<dbReference type="Pfam" id="PF12327">
    <property type="entry name" value="FtsZ_C"/>
    <property type="match status" value="1"/>
</dbReference>
<dbReference type="Pfam" id="PF00091">
    <property type="entry name" value="Tubulin"/>
    <property type="match status" value="1"/>
</dbReference>
<dbReference type="InterPro" id="IPR024757">
    <property type="entry name" value="FtsZ_C"/>
</dbReference>
<dbReference type="GO" id="GO:0005737">
    <property type="term" value="C:cytoplasm"/>
    <property type="evidence" value="ECO:0007669"/>
    <property type="project" value="TreeGrafter"/>
</dbReference>
<dbReference type="GO" id="GO:0005874">
    <property type="term" value="C:microtubule"/>
    <property type="evidence" value="ECO:0007669"/>
    <property type="project" value="InterPro"/>
</dbReference>
<evidence type="ECO:0000313" key="5">
    <source>
        <dbReference type="EMBL" id="AIE93046.1"/>
    </source>
</evidence>
<dbReference type="PANTHER" id="PTHR30314:SF3">
    <property type="entry name" value="MITOCHONDRIAL DIVISION PROTEIN FSZA"/>
    <property type="match status" value="1"/>
</dbReference>
<dbReference type="EMBL" id="KF900384">
    <property type="protein sequence ID" value="AIE93046.1"/>
    <property type="molecule type" value="Genomic_DNA"/>
</dbReference>
<dbReference type="InterPro" id="IPR036525">
    <property type="entry name" value="Tubulin/FtsZ_GTPase_sf"/>
</dbReference>
<dbReference type="PRINTS" id="PR00423">
    <property type="entry name" value="CELLDVISFTSZ"/>
</dbReference>
<evidence type="ECO:0000256" key="2">
    <source>
        <dbReference type="ARBA" id="ARBA00023134"/>
    </source>
</evidence>
<evidence type="ECO:0000256" key="1">
    <source>
        <dbReference type="ARBA" id="ARBA00022741"/>
    </source>
</evidence>
<reference evidence="5" key="1">
    <citation type="journal article" date="2014" name="Genome Biol. Evol.">
        <title>Pangenome evidence for extensive interdomain horizontal transfer affecting lineage core and shell genes in uncultured planktonic thaumarchaeota and euryarchaeota.</title>
        <authorList>
            <person name="Deschamps P."/>
            <person name="Zivanovic Y."/>
            <person name="Moreira D."/>
            <person name="Rodriguez-Valera F."/>
            <person name="Lopez-Garcia P."/>
        </authorList>
    </citation>
    <scope>NUCLEOTIDE SEQUENCE</scope>
</reference>
<dbReference type="Gene3D" id="3.40.50.1440">
    <property type="entry name" value="Tubulin/FtsZ, GTPase domain"/>
    <property type="match status" value="1"/>
</dbReference>
<evidence type="ECO:0000256" key="3">
    <source>
        <dbReference type="ARBA" id="ARBA00023210"/>
    </source>
</evidence>